<dbReference type="OrthoDB" id="2142040at2759"/>
<dbReference type="Gene3D" id="3.40.50.410">
    <property type="entry name" value="von Willebrand factor, type A domain"/>
    <property type="match status" value="1"/>
</dbReference>
<feature type="compositionally biased region" description="Polar residues" evidence="1">
    <location>
        <begin position="180"/>
        <end position="195"/>
    </location>
</feature>
<dbReference type="InParanoid" id="A0A166BUG5"/>
<feature type="region of interest" description="Disordered" evidence="1">
    <location>
        <begin position="180"/>
        <end position="204"/>
    </location>
</feature>
<feature type="compositionally biased region" description="Low complexity" evidence="1">
    <location>
        <begin position="1"/>
        <end position="35"/>
    </location>
</feature>
<feature type="compositionally biased region" description="Low complexity" evidence="1">
    <location>
        <begin position="69"/>
        <end position="79"/>
    </location>
</feature>
<dbReference type="Proteomes" id="UP000077266">
    <property type="component" value="Unassembled WGS sequence"/>
</dbReference>
<reference evidence="3 4" key="1">
    <citation type="journal article" date="2016" name="Mol. Biol. Evol.">
        <title>Comparative Genomics of Early-Diverging Mushroom-Forming Fungi Provides Insights into the Origins of Lignocellulose Decay Capabilities.</title>
        <authorList>
            <person name="Nagy L.G."/>
            <person name="Riley R."/>
            <person name="Tritt A."/>
            <person name="Adam C."/>
            <person name="Daum C."/>
            <person name="Floudas D."/>
            <person name="Sun H."/>
            <person name="Yadav J.S."/>
            <person name="Pangilinan J."/>
            <person name="Larsson K.H."/>
            <person name="Matsuura K."/>
            <person name="Barry K."/>
            <person name="Labutti K."/>
            <person name="Kuo R."/>
            <person name="Ohm R.A."/>
            <person name="Bhattacharya S.S."/>
            <person name="Shirouzu T."/>
            <person name="Yoshinaga Y."/>
            <person name="Martin F.M."/>
            <person name="Grigoriev I.V."/>
            <person name="Hibbett D.S."/>
        </authorList>
    </citation>
    <scope>NUCLEOTIDE SEQUENCE [LARGE SCALE GENOMIC DNA]</scope>
    <source>
        <strain evidence="3 4">HHB12029</strain>
    </source>
</reference>
<dbReference type="EMBL" id="KV425882">
    <property type="protein sequence ID" value="KZW04150.1"/>
    <property type="molecule type" value="Genomic_DNA"/>
</dbReference>
<dbReference type="AlphaFoldDB" id="A0A166BUG5"/>
<feature type="domain" description="VWFA" evidence="2">
    <location>
        <begin position="256"/>
        <end position="451"/>
    </location>
</feature>
<dbReference type="PANTHER" id="PTHR34706:SF1">
    <property type="entry name" value="VWFA DOMAIN-CONTAINING PROTEIN"/>
    <property type="match status" value="1"/>
</dbReference>
<name>A0A166BUG5_EXIGL</name>
<feature type="region of interest" description="Disordered" evidence="1">
    <location>
        <begin position="1"/>
        <end position="163"/>
    </location>
</feature>
<dbReference type="PANTHER" id="PTHR34706">
    <property type="entry name" value="SLR1338 PROTEIN"/>
    <property type="match status" value="1"/>
</dbReference>
<keyword evidence="4" id="KW-1185">Reference proteome</keyword>
<dbReference type="STRING" id="1314781.A0A166BUG5"/>
<gene>
    <name evidence="3" type="ORF">EXIGLDRAFT_758449</name>
</gene>
<protein>
    <recommendedName>
        <fullName evidence="2">VWFA domain-containing protein</fullName>
    </recommendedName>
</protein>
<evidence type="ECO:0000256" key="1">
    <source>
        <dbReference type="SAM" id="MobiDB-lite"/>
    </source>
</evidence>
<evidence type="ECO:0000313" key="4">
    <source>
        <dbReference type="Proteomes" id="UP000077266"/>
    </source>
</evidence>
<proteinExistence type="predicted"/>
<evidence type="ECO:0000259" key="2">
    <source>
        <dbReference type="PROSITE" id="PS50234"/>
    </source>
</evidence>
<dbReference type="InterPro" id="IPR036465">
    <property type="entry name" value="vWFA_dom_sf"/>
</dbReference>
<accession>A0A166BUG5</accession>
<feature type="region of interest" description="Disordered" evidence="1">
    <location>
        <begin position="216"/>
        <end position="240"/>
    </location>
</feature>
<sequence>MGSEQSAPSRSNSHSRSKSVTSATSSAASSRRNSAQGVPRASPPRPQAHRRTVRDESATADDPPPPYAPRTAGEQTQTPVPAPAPPTRTPRHGQHLAPPISPDILIAQLNIVPAPAQDMRRSSSTAAPTGPPPSRSTHRRAASLVDTPVRRPPRPAAPLATGSVDLGALETDLLSLQSALRSRGSSPNRHVSRTPSPRLRAGDNPADFLEALRTHAALSRRSSPEPRTPEASRPARSSLPARSLKEDPLVLLSKYDTIVIVDDSGSMLGERWQEARDALVGVVDAVSRYDLTGIELHFLNNPYKCNVRSSSDIEKAFCTVNPEGATPTGEKLEELLLDYMERLEASKQLTAIPAVPVKPVNFIILTDGAPTDDPETVIVTVARRLDARHFPISQVGIQFVQIGDDAGATAALQELDDELARTHGVRDIVDTTPYSGTVTAETLAKILIGGINRRVDKRGV</sequence>
<evidence type="ECO:0000313" key="3">
    <source>
        <dbReference type="EMBL" id="KZW04150.1"/>
    </source>
</evidence>
<dbReference type="SUPFAM" id="SSF53300">
    <property type="entry name" value="vWA-like"/>
    <property type="match status" value="1"/>
</dbReference>
<feature type="compositionally biased region" description="Low complexity" evidence="1">
    <location>
        <begin position="231"/>
        <end position="240"/>
    </location>
</feature>
<dbReference type="PROSITE" id="PS50234">
    <property type="entry name" value="VWFA"/>
    <property type="match status" value="1"/>
</dbReference>
<dbReference type="InterPro" id="IPR002035">
    <property type="entry name" value="VWF_A"/>
</dbReference>
<organism evidence="3 4">
    <name type="scientific">Exidia glandulosa HHB12029</name>
    <dbReference type="NCBI Taxonomy" id="1314781"/>
    <lineage>
        <taxon>Eukaryota</taxon>
        <taxon>Fungi</taxon>
        <taxon>Dikarya</taxon>
        <taxon>Basidiomycota</taxon>
        <taxon>Agaricomycotina</taxon>
        <taxon>Agaricomycetes</taxon>
        <taxon>Auriculariales</taxon>
        <taxon>Exidiaceae</taxon>
        <taxon>Exidia</taxon>
    </lineage>
</organism>